<feature type="region of interest" description="Disordered" evidence="2">
    <location>
        <begin position="217"/>
        <end position="241"/>
    </location>
</feature>
<evidence type="ECO:0000256" key="1">
    <source>
        <dbReference type="ARBA" id="ARBA00034736"/>
    </source>
</evidence>
<dbReference type="EMBL" id="JAUIQD010000004">
    <property type="protein sequence ID" value="KAK3353539.1"/>
    <property type="molecule type" value="Genomic_DNA"/>
</dbReference>
<dbReference type="SUPFAM" id="SSF48371">
    <property type="entry name" value="ARM repeat"/>
    <property type="match status" value="1"/>
</dbReference>
<reference evidence="3" key="2">
    <citation type="submission" date="2023-06" db="EMBL/GenBank/DDBJ databases">
        <authorList>
            <consortium name="Lawrence Berkeley National Laboratory"/>
            <person name="Haridas S."/>
            <person name="Hensen N."/>
            <person name="Bonometti L."/>
            <person name="Westerberg I."/>
            <person name="Brannstrom I.O."/>
            <person name="Guillou S."/>
            <person name="Cros-Aarteil S."/>
            <person name="Calhoun S."/>
            <person name="Kuo A."/>
            <person name="Mondo S."/>
            <person name="Pangilinan J."/>
            <person name="Riley R."/>
            <person name="Labutti K."/>
            <person name="Andreopoulos B."/>
            <person name="Lipzen A."/>
            <person name="Chen C."/>
            <person name="Yanf M."/>
            <person name="Daum C."/>
            <person name="Ng V."/>
            <person name="Clum A."/>
            <person name="Steindorff A."/>
            <person name="Ohm R."/>
            <person name="Martin F."/>
            <person name="Silar P."/>
            <person name="Natvig D."/>
            <person name="Lalanne C."/>
            <person name="Gautier V."/>
            <person name="Ament-Velasquez S.L."/>
            <person name="Kruys A."/>
            <person name="Hutchinson M.I."/>
            <person name="Powell A.J."/>
            <person name="Barry K."/>
            <person name="Miller A.N."/>
            <person name="Grigoriev I.V."/>
            <person name="Debuchy R."/>
            <person name="Gladieux P."/>
            <person name="Thoren M.H."/>
            <person name="Johannesson H."/>
        </authorList>
    </citation>
    <scope>NUCLEOTIDE SEQUENCE</scope>
    <source>
        <strain evidence="3">CBS 955.72</strain>
    </source>
</reference>
<evidence type="ECO:0000256" key="2">
    <source>
        <dbReference type="SAM" id="MobiDB-lite"/>
    </source>
</evidence>
<dbReference type="AlphaFoldDB" id="A0AAJ0HJJ9"/>
<organism evidence="3 4">
    <name type="scientific">Lasiosphaeria hispida</name>
    <dbReference type="NCBI Taxonomy" id="260671"/>
    <lineage>
        <taxon>Eukaryota</taxon>
        <taxon>Fungi</taxon>
        <taxon>Dikarya</taxon>
        <taxon>Ascomycota</taxon>
        <taxon>Pezizomycotina</taxon>
        <taxon>Sordariomycetes</taxon>
        <taxon>Sordariomycetidae</taxon>
        <taxon>Sordariales</taxon>
        <taxon>Lasiosphaeriaceae</taxon>
        <taxon>Lasiosphaeria</taxon>
    </lineage>
</organism>
<dbReference type="Proteomes" id="UP001275084">
    <property type="component" value="Unassembled WGS sequence"/>
</dbReference>
<gene>
    <name evidence="3" type="ORF">B0T25DRAFT_214675</name>
</gene>
<dbReference type="Gene3D" id="1.25.10.10">
    <property type="entry name" value="Leucine-rich Repeat Variant"/>
    <property type="match status" value="1"/>
</dbReference>
<dbReference type="GO" id="GO:0110078">
    <property type="term" value="C:TTT Hsp90 cochaperone complex"/>
    <property type="evidence" value="ECO:0007669"/>
    <property type="project" value="InterPro"/>
</dbReference>
<proteinExistence type="inferred from homology"/>
<dbReference type="InterPro" id="IPR016024">
    <property type="entry name" value="ARM-type_fold"/>
</dbReference>
<comment type="caution">
    <text evidence="3">The sequence shown here is derived from an EMBL/GenBank/DDBJ whole genome shotgun (WGS) entry which is preliminary data.</text>
</comment>
<dbReference type="InterPro" id="IPR011989">
    <property type="entry name" value="ARM-like"/>
</dbReference>
<comment type="similarity">
    <text evidence="1">Belongs to the TTI2 family.</text>
</comment>
<sequence>MSWVEELFSRAAQASSKSAEERCNALAEDAPQPLTLLDLVSVVREVAVKPTNTQVFMLLVLACLKKVVYQDPKDEDAVRALASIIGQTIRPLLWDLRRSMLPSSDGEEDGEKMTIVVQRCAEAAEPATQALEHLAQLTSPATWIHDDEFWPTLIALADTTQDWTKISPKVPGRVNALLQARFAGDHAKKEQFIAEEILQRYLRPLFSKSKPASITAAGRKAEYQDPSAGRGEGLPDDSEETKPWKFKDARAIPAVAWAVDQADEQLISKHWPLLIPVLLTLTDDNTTAVRCRGLKILIKFLAKFPSKTLRNAGLSQVFEDAIFPTLSYLPTLTPEDESVQLLDPAFEVLLCLADMLETTTASGATNHKMKLLDKMLREGVFSAYFHAKVHVHIVELLYRQLALILNQMGIYAVKHLKDLIPMISATLTDPFALAAPATLLSAIKALQAVLAACWPRIHESPWQDEIINALTLCWCNTHDDDSIVFIPIRPTFEQELILSAKALAAVLKTEGVDLAVTVTPLVAKEPSLGRLFVSAD</sequence>
<dbReference type="PANTHER" id="PTHR32226:SF2">
    <property type="entry name" value="TELO2-INTERACTING PROTEIN 2"/>
    <property type="match status" value="1"/>
</dbReference>
<name>A0AAJ0HJJ9_9PEZI</name>
<accession>A0AAJ0HJJ9</accession>
<evidence type="ECO:0000313" key="3">
    <source>
        <dbReference type="EMBL" id="KAK3353539.1"/>
    </source>
</evidence>
<dbReference type="InterPro" id="IPR018870">
    <property type="entry name" value="Tti2"/>
</dbReference>
<reference evidence="3" key="1">
    <citation type="journal article" date="2023" name="Mol. Phylogenet. Evol.">
        <title>Genome-scale phylogeny and comparative genomics of the fungal order Sordariales.</title>
        <authorList>
            <person name="Hensen N."/>
            <person name="Bonometti L."/>
            <person name="Westerberg I."/>
            <person name="Brannstrom I.O."/>
            <person name="Guillou S."/>
            <person name="Cros-Aarteil S."/>
            <person name="Calhoun S."/>
            <person name="Haridas S."/>
            <person name="Kuo A."/>
            <person name="Mondo S."/>
            <person name="Pangilinan J."/>
            <person name="Riley R."/>
            <person name="LaButti K."/>
            <person name="Andreopoulos B."/>
            <person name="Lipzen A."/>
            <person name="Chen C."/>
            <person name="Yan M."/>
            <person name="Daum C."/>
            <person name="Ng V."/>
            <person name="Clum A."/>
            <person name="Steindorff A."/>
            <person name="Ohm R.A."/>
            <person name="Martin F."/>
            <person name="Silar P."/>
            <person name="Natvig D.O."/>
            <person name="Lalanne C."/>
            <person name="Gautier V."/>
            <person name="Ament-Velasquez S.L."/>
            <person name="Kruys A."/>
            <person name="Hutchinson M.I."/>
            <person name="Powell A.J."/>
            <person name="Barry K."/>
            <person name="Miller A.N."/>
            <person name="Grigoriev I.V."/>
            <person name="Debuchy R."/>
            <person name="Gladieux P."/>
            <person name="Hiltunen Thoren M."/>
            <person name="Johannesson H."/>
        </authorList>
    </citation>
    <scope>NUCLEOTIDE SEQUENCE</scope>
    <source>
        <strain evidence="3">CBS 955.72</strain>
    </source>
</reference>
<keyword evidence="4" id="KW-1185">Reference proteome</keyword>
<protein>
    <submittedName>
        <fullName evidence="3">Uncharacterized protein</fullName>
    </submittedName>
</protein>
<dbReference type="GO" id="GO:0005829">
    <property type="term" value="C:cytosol"/>
    <property type="evidence" value="ECO:0007669"/>
    <property type="project" value="TreeGrafter"/>
</dbReference>
<evidence type="ECO:0000313" key="4">
    <source>
        <dbReference type="Proteomes" id="UP001275084"/>
    </source>
</evidence>
<dbReference type="Pfam" id="PF10521">
    <property type="entry name" value="Tti2"/>
    <property type="match status" value="1"/>
</dbReference>
<dbReference type="GO" id="GO:0005634">
    <property type="term" value="C:nucleus"/>
    <property type="evidence" value="ECO:0007669"/>
    <property type="project" value="TreeGrafter"/>
</dbReference>
<dbReference type="PANTHER" id="PTHR32226">
    <property type="entry name" value="TELO2-INTERACTING PROTEIN 2"/>
    <property type="match status" value="1"/>
</dbReference>